<dbReference type="SUPFAM" id="SSF50998">
    <property type="entry name" value="Quinoprotein alcohol dehydrogenase-like"/>
    <property type="match status" value="1"/>
</dbReference>
<evidence type="ECO:0000256" key="2">
    <source>
        <dbReference type="ARBA" id="ARBA00015856"/>
    </source>
</evidence>
<dbReference type="InterPro" id="IPR056884">
    <property type="entry name" value="NPHP3-like_N"/>
</dbReference>
<evidence type="ECO:0000259" key="7">
    <source>
        <dbReference type="Pfam" id="PF22939"/>
    </source>
</evidence>
<keyword evidence="4" id="KW-0813">Transport</keyword>
<dbReference type="SUPFAM" id="SSF52540">
    <property type="entry name" value="P-loop containing nucleoside triphosphate hydrolases"/>
    <property type="match status" value="1"/>
</dbReference>
<feature type="region of interest" description="Disordered" evidence="5">
    <location>
        <begin position="30"/>
        <end position="63"/>
    </location>
</feature>
<dbReference type="InterPro" id="IPR001680">
    <property type="entry name" value="WD40_rpt"/>
</dbReference>
<keyword evidence="4" id="KW-0256">Endoplasmic reticulum</keyword>
<evidence type="ECO:0000259" key="8">
    <source>
        <dbReference type="Pfam" id="PF24883"/>
    </source>
</evidence>
<dbReference type="InterPro" id="IPR027417">
    <property type="entry name" value="P-loop_NTPase"/>
</dbReference>
<dbReference type="InterPro" id="IPR015943">
    <property type="entry name" value="WD40/YVTN_repeat-like_dom_sf"/>
</dbReference>
<comment type="caution">
    <text evidence="9">The sequence shown here is derived from an EMBL/GenBank/DDBJ whole genome shotgun (WGS) entry which is preliminary data.</text>
</comment>
<feature type="domain" description="GPI inositol-deacylase PGAP1-like alpha/beta" evidence="6">
    <location>
        <begin position="133"/>
        <end position="263"/>
    </location>
</feature>
<dbReference type="PANTHER" id="PTHR10039:SF16">
    <property type="entry name" value="GPI INOSITOL-DEACYLASE"/>
    <property type="match status" value="1"/>
</dbReference>
<keyword evidence="3" id="KW-0677">Repeat</keyword>
<comment type="function">
    <text evidence="1 4">Involved in inositol deacylation of GPI-anchored proteins which plays important roles in the quality control and ER-associated degradation of GPI-anchored proteins.</text>
</comment>
<keyword evidence="4" id="KW-0472">Membrane</keyword>
<dbReference type="InterPro" id="IPR011047">
    <property type="entry name" value="Quinoprotein_ADH-like_sf"/>
</dbReference>
<feature type="compositionally biased region" description="Low complexity" evidence="5">
    <location>
        <begin position="51"/>
        <end position="61"/>
    </location>
</feature>
<dbReference type="InterPro" id="IPR029058">
    <property type="entry name" value="AB_hydrolase_fold"/>
</dbReference>
<dbReference type="SMART" id="SM00320">
    <property type="entry name" value="WD40"/>
    <property type="match status" value="5"/>
</dbReference>
<organism evidence="9 10">
    <name type="scientific">Pyricularia grisea</name>
    <name type="common">Crabgrass-specific blast fungus</name>
    <name type="synonym">Magnaporthe grisea</name>
    <dbReference type="NCBI Taxonomy" id="148305"/>
    <lineage>
        <taxon>Eukaryota</taxon>
        <taxon>Fungi</taxon>
        <taxon>Dikarya</taxon>
        <taxon>Ascomycota</taxon>
        <taxon>Pezizomycotina</taxon>
        <taxon>Sordariomycetes</taxon>
        <taxon>Sordariomycetidae</taxon>
        <taxon>Magnaporthales</taxon>
        <taxon>Pyriculariaceae</taxon>
        <taxon>Pyricularia</taxon>
    </lineage>
</organism>
<feature type="compositionally biased region" description="Basic and acidic residues" evidence="5">
    <location>
        <begin position="39"/>
        <end position="49"/>
    </location>
</feature>
<dbReference type="Pfam" id="PF24883">
    <property type="entry name" value="NPHP3_N"/>
    <property type="match status" value="1"/>
</dbReference>
<dbReference type="PANTHER" id="PTHR10039">
    <property type="entry name" value="AMELOGENIN"/>
    <property type="match status" value="1"/>
</dbReference>
<comment type="similarity">
    <text evidence="4">Belongs to the GPI inositol-deacylase family.</text>
</comment>
<keyword evidence="4" id="KW-0378">Hydrolase</keyword>
<evidence type="ECO:0000256" key="1">
    <source>
        <dbReference type="ARBA" id="ARBA00003496"/>
    </source>
</evidence>
<dbReference type="EC" id="3.1.-.-" evidence="4"/>
<dbReference type="Pfam" id="PF07819">
    <property type="entry name" value="PGAP1"/>
    <property type="match status" value="1"/>
</dbReference>
<gene>
    <name evidence="9" type="ORF">MCOR33_003044</name>
</gene>
<feature type="region of interest" description="Disordered" evidence="5">
    <location>
        <begin position="1542"/>
        <end position="1587"/>
    </location>
</feature>
<dbReference type="EMBL" id="JABSND010000037">
    <property type="protein sequence ID" value="KAI6301518.1"/>
    <property type="molecule type" value="Genomic_DNA"/>
</dbReference>
<dbReference type="Gene3D" id="3.40.50.1820">
    <property type="entry name" value="alpha/beta hydrolase"/>
    <property type="match status" value="1"/>
</dbReference>
<keyword evidence="4" id="KW-0653">Protein transport</keyword>
<dbReference type="InterPro" id="IPR054471">
    <property type="entry name" value="GPIID_WHD"/>
</dbReference>
<reference evidence="9" key="1">
    <citation type="submission" date="2021-01" db="EMBL/GenBank/DDBJ databases">
        <title>Deciphering the adaptive evolutionary patterns associated with biogeogrpahic diversity in the finger millet blast pathogen Magnaporthe oryzae in Eastern Africa.</title>
        <authorList>
            <person name="Onyema G."/>
            <person name="Shittu T.A."/>
            <person name="Dodsworth S."/>
            <person name="Devilliers S."/>
            <person name="Muthumeenakshi S."/>
            <person name="Sreenivasaprasad S."/>
        </authorList>
    </citation>
    <scope>NUCLEOTIDE SEQUENCE</scope>
    <source>
        <strain evidence="9">D15/s37</strain>
    </source>
</reference>
<accession>A0ABQ8NSU1</accession>
<comment type="subcellular location">
    <subcellularLocation>
        <location evidence="4">Endoplasmic reticulum membrane</location>
    </subcellularLocation>
</comment>
<keyword evidence="10" id="KW-1185">Reference proteome</keyword>
<protein>
    <recommendedName>
        <fullName evidence="2 4">GPI inositol-deacylase</fullName>
        <ecNumber evidence="4">3.1.-.-</ecNumber>
    </recommendedName>
</protein>
<sequence>MMVSILYSFPQTFDPRLKAVQNFRRGRFKSESSVSGSFDGDHASPDARHASPSPSSFSNNSTTANMEQSFGQVQESLDLPTRPRFLPQFRSFTSSSTFGARASTSPAPSRSAVTEDPLGLQIVQPVDEPAGDIVFVHGLGGSAWRTWSWNRDTALFWPDWLPEEEPSLARFRISTFGYNASFRGAATNLTILDFAKDLLMQLLAAIEDDRDSHRPIIFVVHSMGGLVVKKAYTLGRHDDRYADLVARVRGILFLATPHRGSQYAKTLNNILAATPTGTTKAYVSGLDINSETIQDINEGFRQHCEGLLLCSFFETLKTSLGLTKAMIVEKSSAVLGFPLETSAGMDADHHTICKFRDRSDPNFRKVKSMLKTWASELTDTGPPSMEADFQIEPELPSQENIDQRIRDIFGIRDLPQNTITPIDSDNISYSTSGGWLFEKEDFKSWLSYDSGQAADCRQFLLVGLPGTGKTVLSRLSVKRLQSMGLDVQHHFFERTNQFTSTKHYCLRAIAAQMALSIPEFRDAVLRLEAKTGHSLSSPAATLDFQALWERYFQGVLFKLKLSRPVYWVLDSLDESDSPGILLSLISSISSQTPIRVLMTSRPLKVAPTWDQARGTTYFLVASDTEADMGNYITRAVQDVVPGDPPTQAFVRDEILKKAHGSFLWARLALDLIQDSWHIKTDLLVALTEVPRGMAAMYKHMLKNVKTQNPRNGRLARRVLEWVTCSVRTLFVDEMAAALRPEFGEFLNLAVSMTQICGHFITIEQAQTQPGRQRISLIHTTAREFLLNEMGEDGIGSGWIDEQLAHETIAKTCLAYLCDEQWKSRFASIPVTTGDDLVGISGDFPLLRYAVNHWAKHVSKSPVDSVELLEAVEGFMLNHCLSWIEALSLSGNMTQLVQSAKHLKKFVKRSTRQPKSEPRQLVRSMGTESRVSLAWIQPWAVDFIRIASKFAANLVSSPSAVYRNVPPMCPRASMVAKVYGGQCAGGANFSSLPTARLDQGRLSVSGIRSETWDDCLASVLVGNDEFGNQVLAAEGLFFTLVSSAGVVTAWNVQTCEKVRRFKHTEYVPMMAIGRGGQTLAVGGYSCFVIWDVATGEKLHQIPKAVDAVVRHLRFGPGETELVAAFDNCAVQIIQVDDGASKTSKMSLAGLDSSYWGCPWRQAISADLTKVAMAWRGRPPVVWDPSNLARAPLRCRTRAMQDPLLYQEQLLWHPDNNRLLILCQDTSLWEWWLPSDDLVEYPNVKAKDIALSEDGSLLLTVEYTGTISIWTLPQLHLVYRLTCSLGGDPSIGVVFSPDSQRFYDIRGSVCNVWGPDALVRSDEDPDNDDATSTSGSYAVTEPVVTATPSAESTTITALAIGPEDKFFACAREDGSVVIHDALDDGNWLRKVHSHPLHSTVDLLSWSPSGKYMVSGDDSGYIVCKRLQIKDVKPPTPEKERTRNEPRGFIGRWAVFPVFDSRLREPARQVLFSPDEKLLVVSTDDAEHIWDLRAKQEVIRPLERKEGQTRGHWALHPTNPDRLLCLHGKVVREHKWSTGLEVTALTDQGQGGGPHGEHPQSSHVPDALPEPQAPSMPNSGHVSQSKTQTQSEAVVWSASIDSGRLRVAALSTNDNPWALTSHAGLDLYLLDTSCRPEPDNPKRLPAFVGEKVKLLLGSNGNNLVFLAFDGWVLSYNATNPMATGMESSCNSSETNASPTANNSQLGLRKHFFLPKDWLNTTTAHMSMVGTASDATFFCPKQGDVAIVRNGLRL</sequence>
<evidence type="ECO:0000256" key="4">
    <source>
        <dbReference type="RuleBase" id="RU365011"/>
    </source>
</evidence>
<evidence type="ECO:0000313" key="10">
    <source>
        <dbReference type="Proteomes" id="UP001059893"/>
    </source>
</evidence>
<evidence type="ECO:0000256" key="3">
    <source>
        <dbReference type="ARBA" id="ARBA00022737"/>
    </source>
</evidence>
<name>A0ABQ8NSU1_PYRGI</name>
<evidence type="ECO:0000256" key="5">
    <source>
        <dbReference type="SAM" id="MobiDB-lite"/>
    </source>
</evidence>
<dbReference type="Gene3D" id="3.40.50.300">
    <property type="entry name" value="P-loop containing nucleotide triphosphate hydrolases"/>
    <property type="match status" value="1"/>
</dbReference>
<evidence type="ECO:0000313" key="9">
    <source>
        <dbReference type="EMBL" id="KAI6301518.1"/>
    </source>
</evidence>
<proteinExistence type="inferred from homology"/>
<dbReference type="Proteomes" id="UP001059893">
    <property type="component" value="Unassembled WGS sequence"/>
</dbReference>
<evidence type="ECO:0000259" key="6">
    <source>
        <dbReference type="Pfam" id="PF07819"/>
    </source>
</evidence>
<feature type="domain" description="GPI inositol-deacylase winged helix" evidence="7">
    <location>
        <begin position="708"/>
        <end position="788"/>
    </location>
</feature>
<dbReference type="InterPro" id="IPR012908">
    <property type="entry name" value="PGAP1-ab_dom-like"/>
</dbReference>
<dbReference type="Gene3D" id="2.130.10.10">
    <property type="entry name" value="YVTN repeat-like/Quinoprotein amine dehydrogenase"/>
    <property type="match status" value="3"/>
</dbReference>
<dbReference type="SUPFAM" id="SSF53474">
    <property type="entry name" value="alpha/beta-Hydrolases"/>
    <property type="match status" value="1"/>
</dbReference>
<dbReference type="SUPFAM" id="SSF82171">
    <property type="entry name" value="DPP6 N-terminal domain-like"/>
    <property type="match status" value="1"/>
</dbReference>
<dbReference type="Pfam" id="PF22939">
    <property type="entry name" value="WHD_GPIID"/>
    <property type="match status" value="1"/>
</dbReference>
<feature type="domain" description="Nephrocystin 3-like N-terminal" evidence="8">
    <location>
        <begin position="432"/>
        <end position="601"/>
    </location>
</feature>
<feature type="compositionally biased region" description="Polar residues" evidence="5">
    <location>
        <begin position="1572"/>
        <end position="1587"/>
    </location>
</feature>